<sequence>MQVIRCCDLICEREKSRRCMVYLCRLLVPCLTVQWNRHLRITRKFEICIQIITIHSDQYYIALFIILTSTFACGHVQRHHSSRTSHAQLTRQVQNIGRQTYSCYP</sequence>
<dbReference type="HOGENOM" id="CLU_2236727_0_0_1"/>
<protein>
    <submittedName>
        <fullName evidence="1">Uncharacterized protein</fullName>
    </submittedName>
</protein>
<name>X0JCB2_FUSOX</name>
<evidence type="ECO:0000313" key="1">
    <source>
        <dbReference type="EMBL" id="EXL82724.1"/>
    </source>
</evidence>
<proteinExistence type="predicted"/>
<gene>
    <name evidence="1" type="ORF">FOPG_04535</name>
</gene>
<accession>X0JCB2</accession>
<reference evidence="1" key="2">
    <citation type="submission" date="2012-05" db="EMBL/GenBank/DDBJ databases">
        <title>The Genome Annotation of Fusarium oxysporum PHW808.</title>
        <authorList>
            <consortium name="The Broad Institute Genomics Platform"/>
            <person name="Ma L.-J."/>
            <person name="Corby-Kistler H."/>
            <person name="Broz K."/>
            <person name="Gale L.R."/>
            <person name="Jonkers W."/>
            <person name="O'Donnell K."/>
            <person name="Ploetz R."/>
            <person name="Steinberg C."/>
            <person name="Schwartz D.C."/>
            <person name="VanEtten H."/>
            <person name="Zhou S."/>
            <person name="Young S.K."/>
            <person name="Zeng Q."/>
            <person name="Gargeya S."/>
            <person name="Fitzgerald M."/>
            <person name="Abouelleil A."/>
            <person name="Alvarado L."/>
            <person name="Chapman S.B."/>
            <person name="Gainer-Dewar J."/>
            <person name="Goldberg J."/>
            <person name="Griggs A."/>
            <person name="Gujja S."/>
            <person name="Hansen M."/>
            <person name="Howarth C."/>
            <person name="Imamovic A."/>
            <person name="Ireland A."/>
            <person name="Larimer J."/>
            <person name="McCowan C."/>
            <person name="Murphy C."/>
            <person name="Pearson M."/>
            <person name="Poon T.W."/>
            <person name="Priest M."/>
            <person name="Roberts A."/>
            <person name="Saif S."/>
            <person name="Shea T."/>
            <person name="Sykes S."/>
            <person name="Wortman J."/>
            <person name="Nusbaum C."/>
            <person name="Birren B."/>
        </authorList>
    </citation>
    <scope>NUCLEOTIDE SEQUENCE</scope>
    <source>
        <strain evidence="1">54008</strain>
    </source>
</reference>
<reference evidence="1" key="1">
    <citation type="submission" date="2011-11" db="EMBL/GenBank/DDBJ databases">
        <title>The Genome Sequence of Fusarium oxysporum PHW808.</title>
        <authorList>
            <consortium name="The Broad Institute Genome Sequencing Platform"/>
            <person name="Ma L.-J."/>
            <person name="Gale L.R."/>
            <person name="Schwartz D.C."/>
            <person name="Zhou S."/>
            <person name="Corby-Kistler H."/>
            <person name="Young S.K."/>
            <person name="Zeng Q."/>
            <person name="Gargeya S."/>
            <person name="Fitzgerald M."/>
            <person name="Haas B."/>
            <person name="Abouelleil A."/>
            <person name="Alvarado L."/>
            <person name="Arachchi H.M."/>
            <person name="Berlin A."/>
            <person name="Brown A."/>
            <person name="Chapman S.B."/>
            <person name="Chen Z."/>
            <person name="Dunbar C."/>
            <person name="Freedman E."/>
            <person name="Gearin G."/>
            <person name="Goldberg J."/>
            <person name="Griggs A."/>
            <person name="Gujja S."/>
            <person name="Heiman D."/>
            <person name="Howarth C."/>
            <person name="Larson L."/>
            <person name="Lui A."/>
            <person name="MacDonald P.J.P."/>
            <person name="Montmayeur A."/>
            <person name="Murphy C."/>
            <person name="Neiman D."/>
            <person name="Pearson M."/>
            <person name="Priest M."/>
            <person name="Roberts A."/>
            <person name="Saif S."/>
            <person name="Shea T."/>
            <person name="Shenoy N."/>
            <person name="Sisk P."/>
            <person name="Stolte C."/>
            <person name="Sykes S."/>
            <person name="Wortman J."/>
            <person name="Nusbaum C."/>
            <person name="Birren B."/>
        </authorList>
    </citation>
    <scope>NUCLEOTIDE SEQUENCE [LARGE SCALE GENOMIC DNA]</scope>
    <source>
        <strain evidence="1">54008</strain>
    </source>
</reference>
<organism evidence="1">
    <name type="scientific">Fusarium oxysporum f. sp. conglutinans race 2 54008</name>
    <dbReference type="NCBI Taxonomy" id="1089457"/>
    <lineage>
        <taxon>Eukaryota</taxon>
        <taxon>Fungi</taxon>
        <taxon>Dikarya</taxon>
        <taxon>Ascomycota</taxon>
        <taxon>Pezizomycotina</taxon>
        <taxon>Sordariomycetes</taxon>
        <taxon>Hypocreomycetidae</taxon>
        <taxon>Hypocreales</taxon>
        <taxon>Nectriaceae</taxon>
        <taxon>Fusarium</taxon>
        <taxon>Fusarium oxysporum species complex</taxon>
    </lineage>
</organism>
<dbReference type="EMBL" id="JH658818">
    <property type="protein sequence ID" value="EXL82724.1"/>
    <property type="molecule type" value="Genomic_DNA"/>
</dbReference>
<dbReference type="Proteomes" id="UP000030676">
    <property type="component" value="Unassembled WGS sequence"/>
</dbReference>
<dbReference type="AlphaFoldDB" id="X0JCB2"/>